<gene>
    <name evidence="3" type="ORF">IAD50_04170</name>
</gene>
<proteinExistence type="predicted"/>
<evidence type="ECO:0000259" key="2">
    <source>
        <dbReference type="Pfam" id="PF05738"/>
    </source>
</evidence>
<keyword evidence="1" id="KW-0812">Transmembrane</keyword>
<evidence type="ECO:0000256" key="1">
    <source>
        <dbReference type="SAM" id="Phobius"/>
    </source>
</evidence>
<dbReference type="SUPFAM" id="SSF49478">
    <property type="entry name" value="Cna protein B-type domain"/>
    <property type="match status" value="1"/>
</dbReference>
<feature type="domain" description="CNA-B" evidence="2">
    <location>
        <begin position="57"/>
        <end position="137"/>
    </location>
</feature>
<comment type="caution">
    <text evidence="3">The sequence shown here is derived from an EMBL/GenBank/DDBJ whole genome shotgun (WGS) entry which is preliminary data.</text>
</comment>
<feature type="transmembrane region" description="Helical" evidence="1">
    <location>
        <begin position="159"/>
        <end position="180"/>
    </location>
</feature>
<protein>
    <submittedName>
        <fullName evidence="3">Cna B-type domain-containing protein</fullName>
    </submittedName>
</protein>
<evidence type="ECO:0000313" key="4">
    <source>
        <dbReference type="Proteomes" id="UP000824089"/>
    </source>
</evidence>
<dbReference type="Gene3D" id="2.60.40.1140">
    <property type="entry name" value="Collagen-binding surface protein Cna, B-type domain"/>
    <property type="match status" value="1"/>
</dbReference>
<name>A0A9D1I7W3_9CLOT</name>
<sequence length="190" mass="21121">LYLIRGDRYVAGGKTYTPEPMLVTLPVLTQENEWNYNVEVSCKFESEDSSSDRVQRSVLKIWEDDGNEKNRPKEISVQLLENGTVVDTVTLHAENNWEHTWESLTADSKWQVAEAETPAGYTVSVAQEGTVFVMTNTYSAGPSSPPPSTPPTAPQTGMLWWPVPLLVCGGLFLLATGCLIRSRRGEQDDE</sequence>
<accession>A0A9D1I7W3</accession>
<reference evidence="3" key="2">
    <citation type="journal article" date="2021" name="PeerJ">
        <title>Extensive microbial diversity within the chicken gut microbiome revealed by metagenomics and culture.</title>
        <authorList>
            <person name="Gilroy R."/>
            <person name="Ravi A."/>
            <person name="Getino M."/>
            <person name="Pursley I."/>
            <person name="Horton D.L."/>
            <person name="Alikhan N.F."/>
            <person name="Baker D."/>
            <person name="Gharbi K."/>
            <person name="Hall N."/>
            <person name="Watson M."/>
            <person name="Adriaenssens E.M."/>
            <person name="Foster-Nyarko E."/>
            <person name="Jarju S."/>
            <person name="Secka A."/>
            <person name="Antonio M."/>
            <person name="Oren A."/>
            <person name="Chaudhuri R.R."/>
            <person name="La Ragione R."/>
            <person name="Hildebrand F."/>
            <person name="Pallen M.J."/>
        </authorList>
    </citation>
    <scope>NUCLEOTIDE SEQUENCE</scope>
    <source>
        <strain evidence="3">CHK195-4489</strain>
    </source>
</reference>
<dbReference type="CDD" id="cd00222">
    <property type="entry name" value="CollagenBindB"/>
    <property type="match status" value="1"/>
</dbReference>
<organism evidence="3 4">
    <name type="scientific">Candidatus Egerieisoma faecipullorum</name>
    <dbReference type="NCBI Taxonomy" id="2840963"/>
    <lineage>
        <taxon>Bacteria</taxon>
        <taxon>Bacillati</taxon>
        <taxon>Bacillota</taxon>
        <taxon>Clostridia</taxon>
        <taxon>Eubacteriales</taxon>
        <taxon>Clostridiaceae</taxon>
        <taxon>Clostridiaceae incertae sedis</taxon>
        <taxon>Candidatus Egerieisoma</taxon>
    </lineage>
</organism>
<dbReference type="InterPro" id="IPR008454">
    <property type="entry name" value="Collagen-bd_Cna-like_B-typ_dom"/>
</dbReference>
<feature type="non-terminal residue" evidence="3">
    <location>
        <position position="1"/>
    </location>
</feature>
<keyword evidence="1" id="KW-0472">Membrane</keyword>
<dbReference type="AlphaFoldDB" id="A0A9D1I7W3"/>
<keyword evidence="1" id="KW-1133">Transmembrane helix</keyword>
<reference evidence="3" key="1">
    <citation type="submission" date="2020-10" db="EMBL/GenBank/DDBJ databases">
        <authorList>
            <person name="Gilroy R."/>
        </authorList>
    </citation>
    <scope>NUCLEOTIDE SEQUENCE</scope>
    <source>
        <strain evidence="3">CHK195-4489</strain>
    </source>
</reference>
<dbReference type="Pfam" id="PF05738">
    <property type="entry name" value="Cna_B"/>
    <property type="match status" value="1"/>
</dbReference>
<dbReference type="EMBL" id="DVMM01000085">
    <property type="protein sequence ID" value="HIU29477.1"/>
    <property type="molecule type" value="Genomic_DNA"/>
</dbReference>
<evidence type="ECO:0000313" key="3">
    <source>
        <dbReference type="EMBL" id="HIU29477.1"/>
    </source>
</evidence>
<dbReference type="Proteomes" id="UP000824089">
    <property type="component" value="Unassembled WGS sequence"/>
</dbReference>